<keyword evidence="3" id="KW-1185">Reference proteome</keyword>
<comment type="caution">
    <text evidence="2">The sequence shown here is derived from an EMBL/GenBank/DDBJ whole genome shotgun (WGS) entry which is preliminary data.</text>
</comment>
<feature type="compositionally biased region" description="Low complexity" evidence="1">
    <location>
        <begin position="48"/>
        <end position="63"/>
    </location>
</feature>
<gene>
    <name evidence="2" type="ORF">LshimejAT787_0209880</name>
</gene>
<proteinExistence type="predicted"/>
<accession>A0A9P3UJ81</accession>
<dbReference type="EMBL" id="BRPK01000002">
    <property type="protein sequence ID" value="GLB35423.1"/>
    <property type="molecule type" value="Genomic_DNA"/>
</dbReference>
<feature type="region of interest" description="Disordered" evidence="1">
    <location>
        <begin position="48"/>
        <end position="107"/>
    </location>
</feature>
<name>A0A9P3UJ81_LYOSH</name>
<sequence>MSSDAASSVAASSLLTNLSSKLPSNGREGLVDVILDVRAVGWSLMCPGLGSSSSSTRPSALGSEGSPPMAGEGASASGDGGGLRDFERRASSCRKGMGEKRGVDGAD</sequence>
<feature type="compositionally biased region" description="Basic and acidic residues" evidence="1">
    <location>
        <begin position="82"/>
        <end position="107"/>
    </location>
</feature>
<evidence type="ECO:0000313" key="2">
    <source>
        <dbReference type="EMBL" id="GLB35423.1"/>
    </source>
</evidence>
<organism evidence="2 3">
    <name type="scientific">Lyophyllum shimeji</name>
    <name type="common">Hon-shimeji</name>
    <name type="synonym">Tricholoma shimeji</name>
    <dbReference type="NCBI Taxonomy" id="47721"/>
    <lineage>
        <taxon>Eukaryota</taxon>
        <taxon>Fungi</taxon>
        <taxon>Dikarya</taxon>
        <taxon>Basidiomycota</taxon>
        <taxon>Agaricomycotina</taxon>
        <taxon>Agaricomycetes</taxon>
        <taxon>Agaricomycetidae</taxon>
        <taxon>Agaricales</taxon>
        <taxon>Tricholomatineae</taxon>
        <taxon>Lyophyllaceae</taxon>
        <taxon>Lyophyllum</taxon>
    </lineage>
</organism>
<reference evidence="2" key="1">
    <citation type="submission" date="2022-07" db="EMBL/GenBank/DDBJ databases">
        <title>The genome of Lyophyllum shimeji provides insight into the initial evolution of ectomycorrhizal fungal genome.</title>
        <authorList>
            <person name="Kobayashi Y."/>
            <person name="Shibata T."/>
            <person name="Hirakawa H."/>
            <person name="Shigenobu S."/>
            <person name="Nishiyama T."/>
            <person name="Yamada A."/>
            <person name="Hasebe M."/>
            <person name="Kawaguchi M."/>
        </authorList>
    </citation>
    <scope>NUCLEOTIDE SEQUENCE</scope>
    <source>
        <strain evidence="2">AT787</strain>
    </source>
</reference>
<evidence type="ECO:0000256" key="1">
    <source>
        <dbReference type="SAM" id="MobiDB-lite"/>
    </source>
</evidence>
<protein>
    <submittedName>
        <fullName evidence="2">Uncharacterized protein</fullName>
    </submittedName>
</protein>
<dbReference type="AlphaFoldDB" id="A0A9P3UJ81"/>
<dbReference type="Proteomes" id="UP001063166">
    <property type="component" value="Unassembled WGS sequence"/>
</dbReference>
<evidence type="ECO:0000313" key="3">
    <source>
        <dbReference type="Proteomes" id="UP001063166"/>
    </source>
</evidence>